<name>A0A6I3LGI3_9FLAO</name>
<organism evidence="2 3">
    <name type="scientific">Myroides albus</name>
    <dbReference type="NCBI Taxonomy" id="2562892"/>
    <lineage>
        <taxon>Bacteria</taxon>
        <taxon>Pseudomonadati</taxon>
        <taxon>Bacteroidota</taxon>
        <taxon>Flavobacteriia</taxon>
        <taxon>Flavobacteriales</taxon>
        <taxon>Flavobacteriaceae</taxon>
        <taxon>Myroides</taxon>
    </lineage>
</organism>
<dbReference type="InterPro" id="IPR050900">
    <property type="entry name" value="Transposase_IS3/IS150/IS904"/>
</dbReference>
<gene>
    <name evidence="2" type="ORF">GJV76_02470</name>
</gene>
<keyword evidence="3" id="KW-1185">Reference proteome</keyword>
<evidence type="ECO:0000259" key="1">
    <source>
        <dbReference type="PROSITE" id="PS50994"/>
    </source>
</evidence>
<dbReference type="Proteomes" id="UP000438760">
    <property type="component" value="Unassembled WGS sequence"/>
</dbReference>
<dbReference type="SUPFAM" id="SSF53098">
    <property type="entry name" value="Ribonuclease H-like"/>
    <property type="match status" value="1"/>
</dbReference>
<reference evidence="2 3" key="1">
    <citation type="submission" date="2019-11" db="EMBL/GenBank/DDBJ databases">
        <title>Genome of Strain BIT-d1.</title>
        <authorList>
            <person name="Yang Y."/>
        </authorList>
    </citation>
    <scope>NUCLEOTIDE SEQUENCE [LARGE SCALE GENOMIC DNA]</scope>
    <source>
        <strain evidence="2 3">BIT-d1</strain>
    </source>
</reference>
<dbReference type="InterPro" id="IPR036397">
    <property type="entry name" value="RNaseH_sf"/>
</dbReference>
<evidence type="ECO:0000313" key="2">
    <source>
        <dbReference type="EMBL" id="MTG97007.1"/>
    </source>
</evidence>
<dbReference type="PANTHER" id="PTHR46889">
    <property type="entry name" value="TRANSPOSASE INSF FOR INSERTION SEQUENCE IS3B-RELATED"/>
    <property type="match status" value="1"/>
</dbReference>
<dbReference type="GO" id="GO:0015074">
    <property type="term" value="P:DNA integration"/>
    <property type="evidence" value="ECO:0007669"/>
    <property type="project" value="InterPro"/>
</dbReference>
<dbReference type="InterPro" id="IPR001584">
    <property type="entry name" value="Integrase_cat-core"/>
</dbReference>
<proteinExistence type="predicted"/>
<accession>A0A6I3LGI3</accession>
<sequence length="205" mass="24176">MKELGHKSVIRAKKYKSFKGDIGKATENVLNRDFNATKPHQKWATDVTEFNVKGSKLYLSPIIDLFNGEIISYNLSTSPNYQQILDMLNKAFKRRKKDKATDIETILHSDQGWQYRLQRYQNKLMDNNIKQSMSRKGNCLDNAIIENFFGVLKSELFYLKKYNSILELTQEIKQYIKYYNNERIRINLNGMSPVEYRAHYIKKIA</sequence>
<dbReference type="EMBL" id="WMJX01000003">
    <property type="protein sequence ID" value="MTG97007.1"/>
    <property type="molecule type" value="Genomic_DNA"/>
</dbReference>
<comment type="caution">
    <text evidence="2">The sequence shown here is derived from an EMBL/GenBank/DDBJ whole genome shotgun (WGS) entry which is preliminary data.</text>
</comment>
<dbReference type="GO" id="GO:0003676">
    <property type="term" value="F:nucleic acid binding"/>
    <property type="evidence" value="ECO:0007669"/>
    <property type="project" value="InterPro"/>
</dbReference>
<evidence type="ECO:0000313" key="3">
    <source>
        <dbReference type="Proteomes" id="UP000438760"/>
    </source>
</evidence>
<dbReference type="OrthoDB" id="9815231at2"/>
<dbReference type="Gene3D" id="3.30.420.10">
    <property type="entry name" value="Ribonuclease H-like superfamily/Ribonuclease H"/>
    <property type="match status" value="1"/>
</dbReference>
<feature type="domain" description="Integrase catalytic" evidence="1">
    <location>
        <begin position="35"/>
        <end position="201"/>
    </location>
</feature>
<dbReference type="AlphaFoldDB" id="A0A6I3LGI3"/>
<dbReference type="InterPro" id="IPR012337">
    <property type="entry name" value="RNaseH-like_sf"/>
</dbReference>
<dbReference type="Pfam" id="PF13333">
    <property type="entry name" value="rve_2"/>
    <property type="match status" value="1"/>
</dbReference>
<dbReference type="Pfam" id="PF00665">
    <property type="entry name" value="rve"/>
    <property type="match status" value="1"/>
</dbReference>
<protein>
    <submittedName>
        <fullName evidence="2">IS3 family transposase</fullName>
    </submittedName>
</protein>
<dbReference type="InterPro" id="IPR048020">
    <property type="entry name" value="Transpos_IS3"/>
</dbReference>
<dbReference type="PROSITE" id="PS50994">
    <property type="entry name" value="INTEGRASE"/>
    <property type="match status" value="1"/>
</dbReference>
<dbReference type="PANTHER" id="PTHR46889:SF4">
    <property type="entry name" value="TRANSPOSASE INSO FOR INSERTION SEQUENCE ELEMENT IS911B-RELATED"/>
    <property type="match status" value="1"/>
</dbReference>
<dbReference type="NCBIfam" id="NF033516">
    <property type="entry name" value="transpos_IS3"/>
    <property type="match status" value="1"/>
</dbReference>